<reference evidence="3" key="2">
    <citation type="submission" date="2018-08" db="EMBL/GenBank/DDBJ databases">
        <authorList>
            <person name="Hornung B."/>
        </authorList>
    </citation>
    <scope>NUCLEOTIDE SEQUENCE [LARGE SCALE GENOMIC DNA]</scope>
</reference>
<reference evidence="1 4" key="3">
    <citation type="submission" date="2018-10" db="EMBL/GenBank/DDBJ databases">
        <title>Propionibacterium australiense Genome Sequencing and Assembly.</title>
        <authorList>
            <person name="Bernier A.-M."/>
            <person name="Bernard K."/>
        </authorList>
    </citation>
    <scope>NUCLEOTIDE SEQUENCE [LARGE SCALE GENOMIC DNA]</scope>
    <source>
        <strain evidence="1 4">NML98A078</strain>
    </source>
</reference>
<protein>
    <submittedName>
        <fullName evidence="1">NYN domain-containing protein</fullName>
    </submittedName>
    <submittedName>
        <fullName evidence="2">PIN domain-like</fullName>
    </submittedName>
</protein>
<organism evidence="2 3">
    <name type="scientific">Propionibacterium australiense</name>
    <dbReference type="NCBI Taxonomy" id="119981"/>
    <lineage>
        <taxon>Bacteria</taxon>
        <taxon>Bacillati</taxon>
        <taxon>Actinomycetota</taxon>
        <taxon>Actinomycetes</taxon>
        <taxon>Propionibacteriales</taxon>
        <taxon>Propionibacteriaceae</taxon>
        <taxon>Propionibacterium</taxon>
    </lineage>
</organism>
<dbReference type="AlphaFoldDB" id="A0A383S629"/>
<dbReference type="Proteomes" id="UP000279336">
    <property type="component" value="Unassembled WGS sequence"/>
</dbReference>
<dbReference type="Gene3D" id="3.40.50.1010">
    <property type="entry name" value="5'-nuclease"/>
    <property type="match status" value="1"/>
</dbReference>
<dbReference type="Proteomes" id="UP000263928">
    <property type="component" value="Unassembled WGS sequence"/>
</dbReference>
<evidence type="ECO:0000313" key="3">
    <source>
        <dbReference type="Proteomes" id="UP000263928"/>
    </source>
</evidence>
<reference evidence="2" key="1">
    <citation type="submission" date="2018-08" db="EMBL/GenBank/DDBJ databases">
        <authorList>
            <person name="Ferrada E.E."/>
            <person name="Latorre B.A."/>
        </authorList>
    </citation>
    <scope>NUCLEOTIDE SEQUENCE [LARGE SCALE GENOMIC DNA]</scope>
    <source>
        <strain evidence="2">Propionibacterium_australiense1</strain>
    </source>
</reference>
<sequence length="229" mass="26419">MPAVPTPPPLHATVIMDYQNVHLVGHDTFTDSWATPRHTTLIDPLLFSEQLLRARNSTQKPGHAEAVLSQVLVYRGLPSSEYDPDDNARNLKQQHHWQRDRRVKVIHRPLRYRLNLDASGRPVLDINGKPSIIEKREKGVDVLCALAVVREARRPGNNVVILASHDSDLEPALDEAFELNRAKIETFRWDSPERRTYQLRCTDRRRRLWCTRLDERAFVASRDLTPYGP</sequence>
<evidence type="ECO:0000313" key="4">
    <source>
        <dbReference type="Proteomes" id="UP000279336"/>
    </source>
</evidence>
<accession>A0A383S629</accession>
<dbReference type="OrthoDB" id="4941654at2"/>
<evidence type="ECO:0000313" key="1">
    <source>
        <dbReference type="EMBL" id="RLP07051.1"/>
    </source>
</evidence>
<dbReference type="RefSeq" id="WP_119161545.1">
    <property type="nucleotide sequence ID" value="NZ_LR134442.1"/>
</dbReference>
<dbReference type="EMBL" id="UNQJ01000005">
    <property type="protein sequence ID" value="SYZ33171.1"/>
    <property type="molecule type" value="Genomic_DNA"/>
</dbReference>
<keyword evidence="3" id="KW-1185">Reference proteome</keyword>
<name>A0A383S629_9ACTN</name>
<proteinExistence type="predicted"/>
<evidence type="ECO:0000313" key="2">
    <source>
        <dbReference type="EMBL" id="SYZ33171.1"/>
    </source>
</evidence>
<gene>
    <name evidence="1" type="ORF">D7U36_11785</name>
    <name evidence="2" type="ORF">PROPAUS_1087</name>
</gene>
<dbReference type="EMBL" id="RCIW01000020">
    <property type="protein sequence ID" value="RLP07051.1"/>
    <property type="molecule type" value="Genomic_DNA"/>
</dbReference>